<comment type="caution">
    <text evidence="5">The sequence shown here is derived from an EMBL/GenBank/DDBJ whole genome shotgun (WGS) entry which is preliminary data.</text>
</comment>
<dbReference type="SUPFAM" id="SSF47781">
    <property type="entry name" value="RuvA domain 2-like"/>
    <property type="match status" value="1"/>
</dbReference>
<sequence>MKEERTYWLAWSQVPGVGPILLLRLKQHCGTLAEAWSASAKAIGEVEGFGVRLVEAVEKVRSQINPVQFLEEHSIKNPFFWTPADADYPRLLLEIPSPPPVLYYRGQVNLDENQGIKPTVSIVGTREPSDYGKRWTRRISIALAKHGFTVVSGMAAGIDTEAHQGCLDSGGRTIGVLGTGVDIVYPPRNKSLYEQIQQQGLIISEYPAGTQPNRPHFPQRNRIIAGLTRAVLVMEAPPKSGALITAYQAQEFCRDIYALPGSLDNHNSSGCLALLSRGANVILSEEHLLNMLGVIEAVDTGEQLSLFPQEKPKAISNLKRDNTSADIKIGSGEGKSKVESNQPSEPNLTPELAQVFQTLGYEAKSFDLIIQESGLAIGLVSSYLLQLELMGLVSQLPGMQYRRC</sequence>
<gene>
    <name evidence="5" type="primary">dprA</name>
    <name evidence="5" type="ORF">NJ959_10805</name>
</gene>
<dbReference type="InterPro" id="IPR010994">
    <property type="entry name" value="RuvA_2-like"/>
</dbReference>
<dbReference type="RefSeq" id="WP_254011736.1">
    <property type="nucleotide sequence ID" value="NZ_JAMZMM010000083.1"/>
</dbReference>
<dbReference type="InterPro" id="IPR041614">
    <property type="entry name" value="DprA_WH"/>
</dbReference>
<feature type="domain" description="Smf/DprA SLOG" evidence="3">
    <location>
        <begin position="80"/>
        <end position="292"/>
    </location>
</feature>
<comment type="similarity">
    <text evidence="1">Belongs to the DprA/Smf family.</text>
</comment>
<dbReference type="SUPFAM" id="SSF102405">
    <property type="entry name" value="MCP/YpsA-like"/>
    <property type="match status" value="1"/>
</dbReference>
<evidence type="ECO:0000256" key="2">
    <source>
        <dbReference type="SAM" id="MobiDB-lite"/>
    </source>
</evidence>
<dbReference type="Proteomes" id="UP001204953">
    <property type="component" value="Unassembled WGS sequence"/>
</dbReference>
<dbReference type="InterPro" id="IPR003488">
    <property type="entry name" value="DprA"/>
</dbReference>
<evidence type="ECO:0000259" key="3">
    <source>
        <dbReference type="Pfam" id="PF02481"/>
    </source>
</evidence>
<protein>
    <submittedName>
        <fullName evidence="5">DNA-processing protein DprA</fullName>
    </submittedName>
</protein>
<organism evidence="5 6">
    <name type="scientific">Limnofasciculus baicalensis BBK-W-15</name>
    <dbReference type="NCBI Taxonomy" id="2699891"/>
    <lineage>
        <taxon>Bacteria</taxon>
        <taxon>Bacillati</taxon>
        <taxon>Cyanobacteriota</taxon>
        <taxon>Cyanophyceae</taxon>
        <taxon>Coleofasciculales</taxon>
        <taxon>Coleofasciculaceae</taxon>
        <taxon>Limnofasciculus</taxon>
        <taxon>Limnofasciculus baicalensis</taxon>
    </lineage>
</organism>
<keyword evidence="6" id="KW-1185">Reference proteome</keyword>
<dbReference type="GO" id="GO:0009294">
    <property type="term" value="P:DNA-mediated transformation"/>
    <property type="evidence" value="ECO:0007669"/>
    <property type="project" value="InterPro"/>
</dbReference>
<accession>A0AAE3GS50</accession>
<dbReference type="InterPro" id="IPR036388">
    <property type="entry name" value="WH-like_DNA-bd_sf"/>
</dbReference>
<evidence type="ECO:0000259" key="4">
    <source>
        <dbReference type="Pfam" id="PF17782"/>
    </source>
</evidence>
<evidence type="ECO:0000313" key="5">
    <source>
        <dbReference type="EMBL" id="MCP2728946.1"/>
    </source>
</evidence>
<evidence type="ECO:0000256" key="1">
    <source>
        <dbReference type="ARBA" id="ARBA00006525"/>
    </source>
</evidence>
<dbReference type="InterPro" id="IPR057666">
    <property type="entry name" value="DrpA_SLOG"/>
</dbReference>
<dbReference type="PANTHER" id="PTHR43022">
    <property type="entry name" value="PROTEIN SMF"/>
    <property type="match status" value="1"/>
</dbReference>
<feature type="region of interest" description="Disordered" evidence="2">
    <location>
        <begin position="325"/>
        <end position="347"/>
    </location>
</feature>
<reference evidence="5" key="1">
    <citation type="submission" date="2022-06" db="EMBL/GenBank/DDBJ databases">
        <title>New cyanobacteria of genus Symplocastrum in benthos of Lake Baikal.</title>
        <authorList>
            <person name="Sorokovikova E."/>
            <person name="Tikhonova I."/>
            <person name="Krasnopeev A."/>
            <person name="Evseev P."/>
            <person name="Gladkikh A."/>
            <person name="Belykh O."/>
        </authorList>
    </citation>
    <scope>NUCLEOTIDE SEQUENCE</scope>
    <source>
        <strain evidence="5">BBK-W-15</strain>
    </source>
</reference>
<evidence type="ECO:0000313" key="6">
    <source>
        <dbReference type="Proteomes" id="UP001204953"/>
    </source>
</evidence>
<name>A0AAE3GS50_9CYAN</name>
<dbReference type="NCBIfam" id="TIGR00732">
    <property type="entry name" value="dprA"/>
    <property type="match status" value="1"/>
</dbReference>
<dbReference type="Pfam" id="PF02481">
    <property type="entry name" value="DNA_processg_A"/>
    <property type="match status" value="1"/>
</dbReference>
<dbReference type="Gene3D" id="1.10.10.10">
    <property type="entry name" value="Winged helix-like DNA-binding domain superfamily/Winged helix DNA-binding domain"/>
    <property type="match status" value="1"/>
</dbReference>
<dbReference type="Pfam" id="PF17782">
    <property type="entry name" value="WHD_DprA"/>
    <property type="match status" value="1"/>
</dbReference>
<feature type="domain" description="DprA winged helix" evidence="4">
    <location>
        <begin position="342"/>
        <end position="399"/>
    </location>
</feature>
<dbReference type="PANTHER" id="PTHR43022:SF1">
    <property type="entry name" value="PROTEIN SMF"/>
    <property type="match status" value="1"/>
</dbReference>
<dbReference type="Gene3D" id="3.40.50.450">
    <property type="match status" value="1"/>
</dbReference>
<dbReference type="EMBL" id="JAMZMM010000083">
    <property type="protein sequence ID" value="MCP2728946.1"/>
    <property type="molecule type" value="Genomic_DNA"/>
</dbReference>
<dbReference type="AlphaFoldDB" id="A0AAE3GS50"/>
<proteinExistence type="inferred from homology"/>